<accession>A0A930YI11</accession>
<feature type="signal peptide" evidence="2">
    <location>
        <begin position="1"/>
        <end position="21"/>
    </location>
</feature>
<dbReference type="Proteomes" id="UP000640489">
    <property type="component" value="Unassembled WGS sequence"/>
</dbReference>
<reference evidence="3" key="1">
    <citation type="submission" date="2020-11" db="EMBL/GenBank/DDBJ databases">
        <title>Nocardioides sp. nov., isolated from Soil of Cynanchum wilfordii Hemsley rhizosphere.</title>
        <authorList>
            <person name="Lee J.-S."/>
            <person name="Suh M.K."/>
            <person name="Kim J.-S."/>
        </authorList>
    </citation>
    <scope>NUCLEOTIDE SEQUENCE</scope>
    <source>
        <strain evidence="3">KCTC 19275</strain>
    </source>
</reference>
<gene>
    <name evidence="3" type="ORF">ISU07_10205</name>
</gene>
<evidence type="ECO:0000313" key="4">
    <source>
        <dbReference type="Proteomes" id="UP000640489"/>
    </source>
</evidence>
<evidence type="ECO:0000313" key="3">
    <source>
        <dbReference type="EMBL" id="MBF4763499.1"/>
    </source>
</evidence>
<dbReference type="RefSeq" id="WP_194706693.1">
    <property type="nucleotide sequence ID" value="NZ_JADKPN010000005.1"/>
</dbReference>
<proteinExistence type="predicted"/>
<evidence type="ECO:0000256" key="1">
    <source>
        <dbReference type="SAM" id="MobiDB-lite"/>
    </source>
</evidence>
<dbReference type="EMBL" id="JADKPN010000005">
    <property type="protein sequence ID" value="MBF4763499.1"/>
    <property type="molecule type" value="Genomic_DNA"/>
</dbReference>
<evidence type="ECO:0000256" key="2">
    <source>
        <dbReference type="SAM" id="SignalP"/>
    </source>
</evidence>
<keyword evidence="4" id="KW-1185">Reference proteome</keyword>
<feature type="region of interest" description="Disordered" evidence="1">
    <location>
        <begin position="22"/>
        <end position="53"/>
    </location>
</feature>
<sequence>MKRLLGPVLLVALVLAGCGDAASDTASDPAPSTGTPTDSASTSPPTVDPSSGVEAQTVAILSQTAAGGRVDLNAVPLADEGARHEFAAQFNRPNMENKIARAVASATIPEGFTLMGAVVSIGCDVPPGVTVTQSPDGWVVQPDPVASPLKECFAAVTTVALVAVPA</sequence>
<comment type="caution">
    <text evidence="3">The sequence shown here is derived from an EMBL/GenBank/DDBJ whole genome shotgun (WGS) entry which is preliminary data.</text>
</comment>
<dbReference type="AlphaFoldDB" id="A0A930YI11"/>
<keyword evidence="2" id="KW-0732">Signal</keyword>
<feature type="chain" id="PRO_5037020039" description="Lipoprotein" evidence="2">
    <location>
        <begin position="22"/>
        <end position="166"/>
    </location>
</feature>
<organism evidence="3 4">
    <name type="scientific">Nocardioides islandensis</name>
    <dbReference type="NCBI Taxonomy" id="433663"/>
    <lineage>
        <taxon>Bacteria</taxon>
        <taxon>Bacillati</taxon>
        <taxon>Actinomycetota</taxon>
        <taxon>Actinomycetes</taxon>
        <taxon>Propionibacteriales</taxon>
        <taxon>Nocardioidaceae</taxon>
        <taxon>Nocardioides</taxon>
    </lineage>
</organism>
<name>A0A930YI11_9ACTN</name>
<evidence type="ECO:0008006" key="5">
    <source>
        <dbReference type="Google" id="ProtNLM"/>
    </source>
</evidence>
<dbReference type="PROSITE" id="PS51257">
    <property type="entry name" value="PROKAR_LIPOPROTEIN"/>
    <property type="match status" value="1"/>
</dbReference>
<protein>
    <recommendedName>
        <fullName evidence="5">Lipoprotein</fullName>
    </recommendedName>
</protein>